<keyword evidence="6 8" id="KW-0472">Membrane</keyword>
<keyword evidence="5 8" id="KW-1133">Transmembrane helix</keyword>
<dbReference type="InterPro" id="IPR002219">
    <property type="entry name" value="PKC_DAG/PE"/>
</dbReference>
<comment type="caution">
    <text evidence="10">The sequence shown here is derived from an EMBL/GenBank/DDBJ whole genome shotgun (WGS) entry which is preliminary data.</text>
</comment>
<organism evidence="10 11">
    <name type="scientific">Helicostylum pulchrum</name>
    <dbReference type="NCBI Taxonomy" id="562976"/>
    <lineage>
        <taxon>Eukaryota</taxon>
        <taxon>Fungi</taxon>
        <taxon>Fungi incertae sedis</taxon>
        <taxon>Mucoromycota</taxon>
        <taxon>Mucoromycotina</taxon>
        <taxon>Mucoromycetes</taxon>
        <taxon>Mucorales</taxon>
        <taxon>Mucorineae</taxon>
        <taxon>Mucoraceae</taxon>
        <taxon>Helicostylum</taxon>
    </lineage>
</organism>
<feature type="region of interest" description="Disordered" evidence="7">
    <location>
        <begin position="73"/>
        <end position="117"/>
    </location>
</feature>
<dbReference type="PROSITE" id="PS50081">
    <property type="entry name" value="ZF_DAG_PE_2"/>
    <property type="match status" value="1"/>
</dbReference>
<evidence type="ECO:0000256" key="2">
    <source>
        <dbReference type="ARBA" id="ARBA00022692"/>
    </source>
</evidence>
<proteinExistence type="predicted"/>
<dbReference type="Gene3D" id="3.30.60.20">
    <property type="match status" value="1"/>
</dbReference>
<name>A0ABP9Y7S3_9FUNG</name>
<keyword evidence="3" id="KW-0479">Metal-binding</keyword>
<dbReference type="SUPFAM" id="SSF57889">
    <property type="entry name" value="Cysteine-rich domain"/>
    <property type="match status" value="1"/>
</dbReference>
<gene>
    <name evidence="10" type="ORF">HPULCUR_008487</name>
</gene>
<dbReference type="SMART" id="SM00109">
    <property type="entry name" value="C1"/>
    <property type="match status" value="1"/>
</dbReference>
<dbReference type="Pfam" id="PF06398">
    <property type="entry name" value="Pex24p"/>
    <property type="match status" value="1"/>
</dbReference>
<dbReference type="InterPro" id="IPR052816">
    <property type="entry name" value="Peroxisomal_Membrane_PEX28-32"/>
</dbReference>
<dbReference type="PROSITE" id="PS00479">
    <property type="entry name" value="ZF_DAG_PE_1"/>
    <property type="match status" value="1"/>
</dbReference>
<dbReference type="Pfam" id="PF00130">
    <property type="entry name" value="C1_1"/>
    <property type="match status" value="1"/>
</dbReference>
<keyword evidence="4" id="KW-0862">Zinc</keyword>
<feature type="compositionally biased region" description="Low complexity" evidence="7">
    <location>
        <begin position="81"/>
        <end position="98"/>
    </location>
</feature>
<dbReference type="EMBL" id="BAABUJ010000025">
    <property type="protein sequence ID" value="GAA5803012.1"/>
    <property type="molecule type" value="Genomic_DNA"/>
</dbReference>
<comment type="subcellular location">
    <subcellularLocation>
        <location evidence="1">Membrane</location>
        <topology evidence="1">Multi-pass membrane protein</topology>
    </subcellularLocation>
</comment>
<feature type="transmembrane region" description="Helical" evidence="8">
    <location>
        <begin position="205"/>
        <end position="223"/>
    </location>
</feature>
<evidence type="ECO:0000256" key="8">
    <source>
        <dbReference type="SAM" id="Phobius"/>
    </source>
</evidence>
<evidence type="ECO:0000259" key="9">
    <source>
        <dbReference type="PROSITE" id="PS50081"/>
    </source>
</evidence>
<keyword evidence="2 8" id="KW-0812">Transmembrane</keyword>
<evidence type="ECO:0000256" key="5">
    <source>
        <dbReference type="ARBA" id="ARBA00022989"/>
    </source>
</evidence>
<reference evidence="10 11" key="1">
    <citation type="submission" date="2024-04" db="EMBL/GenBank/DDBJ databases">
        <title>genome sequences of Mucor flavus KT1a and Helicostylum pulchrum KT1b strains isolation_sourced from the surface of a dry-aged beef.</title>
        <authorList>
            <person name="Toyotome T."/>
            <person name="Hosono M."/>
            <person name="Torimaru M."/>
            <person name="Fukuda K."/>
            <person name="Mikami N."/>
        </authorList>
    </citation>
    <scope>NUCLEOTIDE SEQUENCE [LARGE SCALE GENOMIC DNA]</scope>
    <source>
        <strain evidence="10 11">KT1b</strain>
    </source>
</reference>
<dbReference type="SUPFAM" id="SSF50978">
    <property type="entry name" value="WD40 repeat-like"/>
    <property type="match status" value="1"/>
</dbReference>
<feature type="domain" description="Phorbol-ester/DAG-type" evidence="9">
    <location>
        <begin position="2"/>
        <end position="51"/>
    </location>
</feature>
<evidence type="ECO:0000256" key="4">
    <source>
        <dbReference type="ARBA" id="ARBA00022833"/>
    </source>
</evidence>
<keyword evidence="11" id="KW-1185">Reference proteome</keyword>
<feature type="transmembrane region" description="Helical" evidence="8">
    <location>
        <begin position="331"/>
        <end position="356"/>
    </location>
</feature>
<evidence type="ECO:0000256" key="1">
    <source>
        <dbReference type="ARBA" id="ARBA00004141"/>
    </source>
</evidence>
<dbReference type="PANTHER" id="PTHR28304">
    <property type="entry name" value="PEROXISOMAL MEMBRANE PROTEIN PEX29"/>
    <property type="match status" value="1"/>
</dbReference>
<dbReference type="Proteomes" id="UP001476247">
    <property type="component" value="Unassembled WGS sequence"/>
</dbReference>
<evidence type="ECO:0000313" key="10">
    <source>
        <dbReference type="EMBL" id="GAA5803012.1"/>
    </source>
</evidence>
<dbReference type="InterPro" id="IPR010482">
    <property type="entry name" value="TECPR1-like_DysF"/>
</dbReference>
<dbReference type="PANTHER" id="PTHR28304:SF2">
    <property type="entry name" value="PEROXISOMAL MEMBRANE PROTEIN PEX29"/>
    <property type="match status" value="1"/>
</dbReference>
<dbReference type="InterPro" id="IPR046349">
    <property type="entry name" value="C1-like_sf"/>
</dbReference>
<sequence>MGHSFEEKTFGHLTYCDNCKQLLWGVVKQGLQCKGCAYTCHRKCVSTSAKCTANPGKFLDDSKTDSRAETYLRQLKQKSHSTTTAGTTTTTTATTSSTKSKDSEPSFSENNSDKTVPDSTFKSLCAIATSSKFHTILADAVINDEEPVNEYLANQAALNPNVTTKNFTRFVSRCGPVFAFRDELIWLINWRNRVDTFVSMVCYCIYPKLLFFIPQTIIVYYILSNYPKKRTTAKEKVIEPVKSVSTKRQVEEKQTTTAEHSTASFVFNLSSMFQPSSDDSPEYLKNMKNIQNMMGEFSDMYDKVMLEVKHFNWSSEEETLRVLQAVLASSILLGLILYFIPINMIFLSCGLMVYGMNTRFAKYMTKKLQPYIFQSGKRKVEELKQWYLTLENKLKSREHLKEISVYENQRWWPLRGYLHQMEEGERSPWSDFTGAVYMPIITEIPAPKGYQWKDTSEWALDRTGPWIDDYLGIAVGKPFLEELSEENDILIGTTAGRVLILNETKPVEGLLETKGGSIQSIKLYDLTGFGALDLAVGDCDGVVTLFSRQQILSKRDLGSAVTDITIHSDLVGGCEIIAGDINGTVTSFQQHDALWKINIAGESAKLSTLGLKGRRSPSIRCMLSTVLKDRFGMDMTCLLVCDGWPLVHFIQTGVRIQTLRSPSVIHSMCAGNFLNTDGLRRFLHTRKKQAGSYKLNSQQVLLAGQDGYIYIMINFEIFQWIKVGFCLSTLIKFRPSVLSDEETDMVICTGHSNEVLIYQNGEQISHIRTSDWPHAITLGDVNADGQDELVLGLLDQTIEVYEWKMDNKPI</sequence>
<dbReference type="InterPro" id="IPR036322">
    <property type="entry name" value="WD40_repeat_dom_sf"/>
</dbReference>
<evidence type="ECO:0000256" key="3">
    <source>
        <dbReference type="ARBA" id="ARBA00022723"/>
    </source>
</evidence>
<protein>
    <recommendedName>
        <fullName evidence="9">Phorbol-ester/DAG-type domain-containing protein</fullName>
    </recommendedName>
</protein>
<evidence type="ECO:0000256" key="6">
    <source>
        <dbReference type="ARBA" id="ARBA00023136"/>
    </source>
</evidence>
<evidence type="ECO:0000256" key="7">
    <source>
        <dbReference type="SAM" id="MobiDB-lite"/>
    </source>
</evidence>
<accession>A0ABP9Y7S3</accession>
<evidence type="ECO:0000313" key="11">
    <source>
        <dbReference type="Proteomes" id="UP001476247"/>
    </source>
</evidence>